<evidence type="ECO:0000256" key="4">
    <source>
        <dbReference type="SAM" id="Coils"/>
    </source>
</evidence>
<dbReference type="GO" id="GO:0030313">
    <property type="term" value="C:cell envelope"/>
    <property type="evidence" value="ECO:0007669"/>
    <property type="project" value="UniProtKB-SubCell"/>
</dbReference>
<accession>A0A1C7I6N5</accession>
<keyword evidence="3 4" id="KW-0175">Coiled coil</keyword>
<dbReference type="GO" id="GO:0022857">
    <property type="term" value="F:transmembrane transporter activity"/>
    <property type="evidence" value="ECO:0007669"/>
    <property type="project" value="InterPro"/>
</dbReference>
<keyword evidence="5" id="KW-0812">Transmembrane</keyword>
<organism evidence="7 8">
    <name type="scientific">Blautia pseudococcoides</name>
    <dbReference type="NCBI Taxonomy" id="1796616"/>
    <lineage>
        <taxon>Bacteria</taxon>
        <taxon>Bacillati</taxon>
        <taxon>Bacillota</taxon>
        <taxon>Clostridia</taxon>
        <taxon>Lachnospirales</taxon>
        <taxon>Lachnospiraceae</taxon>
        <taxon>Blautia</taxon>
    </lineage>
</organism>
<evidence type="ECO:0000256" key="2">
    <source>
        <dbReference type="ARBA" id="ARBA00009477"/>
    </source>
</evidence>
<comment type="subcellular location">
    <subcellularLocation>
        <location evidence="1">Cell envelope</location>
    </subcellularLocation>
</comment>
<dbReference type="KEGG" id="byl:A4V09_05405"/>
<dbReference type="PANTHER" id="PTHR32347">
    <property type="entry name" value="EFFLUX SYSTEM COMPONENT YKNX-RELATED"/>
    <property type="match status" value="1"/>
</dbReference>
<dbReference type="EMBL" id="CP015405">
    <property type="protein sequence ID" value="ANU75245.2"/>
    <property type="molecule type" value="Genomic_DNA"/>
</dbReference>
<dbReference type="OrthoDB" id="1995149at2"/>
<name>A0A1C7I6N5_9FIRM</name>
<dbReference type="SUPFAM" id="SSF111369">
    <property type="entry name" value="HlyD-like secretion proteins"/>
    <property type="match status" value="1"/>
</dbReference>
<dbReference type="PANTHER" id="PTHR32347:SF14">
    <property type="entry name" value="EFFLUX SYSTEM COMPONENT YKNX-RELATED"/>
    <property type="match status" value="1"/>
</dbReference>
<keyword evidence="5" id="KW-1133">Transmembrane helix</keyword>
<reference evidence="7" key="1">
    <citation type="submission" date="2017-04" db="EMBL/GenBank/DDBJ databases">
        <title>Complete Genome Sequences of Twelve Strains of a Stable Defined Moderately Diverse Mouse Microbiota 2 (sDMDMm2).</title>
        <authorList>
            <person name="Uchimura Y."/>
            <person name="Wyss M."/>
            <person name="Brugiroux S."/>
            <person name="Limenitakis J.P."/>
            <person name="Stecher B."/>
            <person name="McCoy K.D."/>
            <person name="Macpherson A.J."/>
        </authorList>
    </citation>
    <scope>NUCLEOTIDE SEQUENCE</scope>
    <source>
        <strain evidence="7">YL58</strain>
    </source>
</reference>
<dbReference type="Pfam" id="PF25989">
    <property type="entry name" value="YknX_C"/>
    <property type="match status" value="1"/>
</dbReference>
<evidence type="ECO:0000313" key="8">
    <source>
        <dbReference type="Proteomes" id="UP000092574"/>
    </source>
</evidence>
<keyword evidence="8" id="KW-1185">Reference proteome</keyword>
<evidence type="ECO:0000313" key="7">
    <source>
        <dbReference type="EMBL" id="ANU75245.2"/>
    </source>
</evidence>
<feature type="domain" description="YknX-like C-terminal permuted SH3-like" evidence="6">
    <location>
        <begin position="490"/>
        <end position="556"/>
    </location>
</feature>
<evidence type="ECO:0000259" key="6">
    <source>
        <dbReference type="Pfam" id="PF25989"/>
    </source>
</evidence>
<dbReference type="Gene3D" id="2.40.420.20">
    <property type="match status" value="1"/>
</dbReference>
<dbReference type="STRING" id="1796616.A4V09_05405"/>
<evidence type="ECO:0000256" key="1">
    <source>
        <dbReference type="ARBA" id="ARBA00004196"/>
    </source>
</evidence>
<evidence type="ECO:0000256" key="3">
    <source>
        <dbReference type="ARBA" id="ARBA00023054"/>
    </source>
</evidence>
<feature type="transmembrane region" description="Helical" evidence="5">
    <location>
        <begin position="31"/>
        <end position="49"/>
    </location>
</feature>
<protein>
    <recommendedName>
        <fullName evidence="6">YknX-like C-terminal permuted SH3-like domain-containing protein</fullName>
    </recommendedName>
</protein>
<comment type="similarity">
    <text evidence="2">Belongs to the membrane fusion protein (MFP) (TC 8.A.1) family.</text>
</comment>
<sequence>MSIMRKEHIMLRKNKENLPDTVKAGKKKIKVPLIIGGVVVAIIVVSFAASKLTPKALPQVPVSAVTKEDLTANVDTSGTVESLKTKTYFSPVNATISQYPLKVGEVVKPGDSLVAFDVSTLEQDNQKAQLNVSATVNGSKDSVAKAAETQQKANEAAGKVPTLQANVDSYQEYVASLKTAIADRTRELTDWAKQETTDASVALTQAQADLTKLQQELEGQKAEQQQLNAQAEELKAAIAEAKKNNQDTADLERQWKDLNAQAENMDPAIDDLNSQMNDKSDEVTQLQINQIENQSAQDPTSDAQIVEWQNELESAATELSEMQSELAEQKSLANSADGAKVTEAAKAQMQATNNIAELEAASLEELLEKGKQGLQAEFSGIVSKADASQGSAASQGMELITIASNEEVAVNVTVSKYDYDKLKEGQKASITIADHTYKGTVSRISKMATTNEKGAPVIWAEVKIDNPDDNIFLGVEAKVSIETGSAKGVVSVPVNAVNTGKDSTFCYVVKDGVIARQDVETGISSSEYTEIKSGLKLGDSVIAELPDGLAEGMKVEEAAAGSTSGAQTADAVKE</sequence>
<keyword evidence="5" id="KW-0472">Membrane</keyword>
<dbReference type="InterPro" id="IPR050465">
    <property type="entry name" value="UPF0194_transport"/>
</dbReference>
<evidence type="ECO:0000256" key="5">
    <source>
        <dbReference type="SAM" id="Phobius"/>
    </source>
</evidence>
<dbReference type="InterPro" id="IPR006143">
    <property type="entry name" value="RND_pump_MFP"/>
</dbReference>
<dbReference type="NCBIfam" id="TIGR01730">
    <property type="entry name" value="RND_mfp"/>
    <property type="match status" value="1"/>
</dbReference>
<feature type="coiled-coil region" evidence="4">
    <location>
        <begin position="203"/>
        <end position="366"/>
    </location>
</feature>
<dbReference type="Proteomes" id="UP000092574">
    <property type="component" value="Chromosome"/>
</dbReference>
<proteinExistence type="inferred from homology"/>
<gene>
    <name evidence="7" type="ORF">A4V09_05405</name>
</gene>
<dbReference type="Gene3D" id="2.40.30.170">
    <property type="match status" value="1"/>
</dbReference>
<dbReference type="InterPro" id="IPR058637">
    <property type="entry name" value="YknX-like_C"/>
</dbReference>
<dbReference type="GO" id="GO:0016020">
    <property type="term" value="C:membrane"/>
    <property type="evidence" value="ECO:0007669"/>
    <property type="project" value="InterPro"/>
</dbReference>
<dbReference type="AlphaFoldDB" id="A0A1C7I6N5"/>